<dbReference type="GeneID" id="92091090"/>
<sequence>MQSLSIVDTVDISESEFSISTWSGPSLAIVDLHDLWREETRPYDRGYFPSRAVGLFETWKLEQVAQADGFAHWLCSVLRMCENTEEGVPPTQAWWDARKPVCAQSLRGDRRILTDSNFPPVPSFLRTGYYKYYPQLSTLRRELAAAMAAVPGLAGRLLRWDDYEGPVQSDWAYHFLHWSCRRPRSTYRTARPPVPSALVPCNLTSDAPLEAPWGWTDAMVGSELHHHMGGAEDLWGHELYRIPPANIPASVRNHFTVTLDWWKWAGVVFWDVERAKALQGMGQLGAGNMRTGWLAMPFAY</sequence>
<evidence type="ECO:0000313" key="2">
    <source>
        <dbReference type="Proteomes" id="UP001480595"/>
    </source>
</evidence>
<comment type="caution">
    <text evidence="1">The sequence shown here is derived from an EMBL/GenBank/DDBJ whole genome shotgun (WGS) entry which is preliminary data.</text>
</comment>
<accession>A0ABR1VFR1</accession>
<keyword evidence="2" id="KW-1185">Reference proteome</keyword>
<evidence type="ECO:0000313" key="1">
    <source>
        <dbReference type="EMBL" id="KAK8070002.1"/>
    </source>
</evidence>
<gene>
    <name evidence="1" type="ORF">PG994_006618</name>
</gene>
<dbReference type="RefSeq" id="XP_066717296.1">
    <property type="nucleotide sequence ID" value="XM_066858027.1"/>
</dbReference>
<proteinExistence type="predicted"/>
<protein>
    <submittedName>
        <fullName evidence="1">Uncharacterized protein</fullName>
    </submittedName>
</protein>
<reference evidence="1 2" key="1">
    <citation type="submission" date="2023-01" db="EMBL/GenBank/DDBJ databases">
        <title>Analysis of 21 Apiospora genomes using comparative genomics revels a genus with tremendous synthesis potential of carbohydrate active enzymes and secondary metabolites.</title>
        <authorList>
            <person name="Sorensen T."/>
        </authorList>
    </citation>
    <scope>NUCLEOTIDE SEQUENCE [LARGE SCALE GENOMIC DNA]</scope>
    <source>
        <strain evidence="1 2">CBS 135458</strain>
    </source>
</reference>
<name>A0ABR1VFR1_9PEZI</name>
<dbReference type="EMBL" id="JAQQWL010000006">
    <property type="protein sequence ID" value="KAK8070002.1"/>
    <property type="molecule type" value="Genomic_DNA"/>
</dbReference>
<dbReference type="Proteomes" id="UP001480595">
    <property type="component" value="Unassembled WGS sequence"/>
</dbReference>
<organism evidence="1 2">
    <name type="scientific">Apiospora phragmitis</name>
    <dbReference type="NCBI Taxonomy" id="2905665"/>
    <lineage>
        <taxon>Eukaryota</taxon>
        <taxon>Fungi</taxon>
        <taxon>Dikarya</taxon>
        <taxon>Ascomycota</taxon>
        <taxon>Pezizomycotina</taxon>
        <taxon>Sordariomycetes</taxon>
        <taxon>Xylariomycetidae</taxon>
        <taxon>Amphisphaeriales</taxon>
        <taxon>Apiosporaceae</taxon>
        <taxon>Apiospora</taxon>
    </lineage>
</organism>